<dbReference type="GO" id="GO:0005524">
    <property type="term" value="F:ATP binding"/>
    <property type="evidence" value="ECO:0007669"/>
    <property type="project" value="UniProtKB-KW"/>
</dbReference>
<dbReference type="Pfam" id="PF00005">
    <property type="entry name" value="ABC_tran"/>
    <property type="match status" value="2"/>
</dbReference>
<organism evidence="5 6">
    <name type="scientific">Candidatus Mediterraneibacter stercoravium</name>
    <dbReference type="NCBI Taxonomy" id="2838685"/>
    <lineage>
        <taxon>Bacteria</taxon>
        <taxon>Bacillati</taxon>
        <taxon>Bacillota</taxon>
        <taxon>Clostridia</taxon>
        <taxon>Lachnospirales</taxon>
        <taxon>Lachnospiraceae</taxon>
        <taxon>Mediterraneibacter</taxon>
    </lineage>
</organism>
<dbReference type="SUPFAM" id="SSF52540">
    <property type="entry name" value="P-loop containing nucleoside triphosphate hydrolases"/>
    <property type="match status" value="2"/>
</dbReference>
<dbReference type="Gene3D" id="3.40.50.300">
    <property type="entry name" value="P-loop containing nucleotide triphosphate hydrolases"/>
    <property type="match status" value="2"/>
</dbReference>
<evidence type="ECO:0000256" key="2">
    <source>
        <dbReference type="ARBA" id="ARBA00022840"/>
    </source>
</evidence>
<evidence type="ECO:0000313" key="6">
    <source>
        <dbReference type="Proteomes" id="UP000824116"/>
    </source>
</evidence>
<evidence type="ECO:0000259" key="4">
    <source>
        <dbReference type="PROSITE" id="PS50893"/>
    </source>
</evidence>
<sequence length="493" mass="56691">MSIIQVSNLTFTYENSFDPVFENVSFQIDTDWKLGFIGRNGKGKTTFLNLLMGRYEYSGSITSSVEFEYFPFPVRDRSRMTLEILEELNPVMEQWELIRELNLMDTDPEILYRSFSTLSFGEQTKSLLSALFLKEHAFLLIDEPTNHLDGPAREKVAEYLSRKKGFILVSHDRDFLDRCVDHVLVLNRQTIEVRKGNFSSWYTDKTAKDHMELRQNEHLKKDIRKLKEAARQAACWSDKVEGTKIGSRAAGLKPDRGYIGHQAAKMMKRAKNLESRKESAVREKESLLKDVETLDSLKLNVLDHHSRRMVTLTDVGIRYGESSPLLEHLNLEICRGDRIALSGKNGCGKTSLMKLILGEDIPHTGEVWTAGDLRISYISQDTSFLKGTLSELALRYGIDHSLLLTVLKKLGLERVQFEKEIEDYSEGQKKKVLLAKSLCEPAHLFLWDEPLNFIDIFSRMQLEDLLLAYKPAMLFVEHDRAFREKVATKIIDI</sequence>
<dbReference type="AlphaFoldDB" id="A0A9D2G8C1"/>
<evidence type="ECO:0000256" key="1">
    <source>
        <dbReference type="ARBA" id="ARBA00022741"/>
    </source>
</evidence>
<dbReference type="InterPro" id="IPR003593">
    <property type="entry name" value="AAA+_ATPase"/>
</dbReference>
<dbReference type="EMBL" id="DXAY01000057">
    <property type="protein sequence ID" value="HIZ74101.1"/>
    <property type="molecule type" value="Genomic_DNA"/>
</dbReference>
<proteinExistence type="predicted"/>
<reference evidence="5" key="1">
    <citation type="journal article" date="2021" name="PeerJ">
        <title>Extensive microbial diversity within the chicken gut microbiome revealed by metagenomics and culture.</title>
        <authorList>
            <person name="Gilroy R."/>
            <person name="Ravi A."/>
            <person name="Getino M."/>
            <person name="Pursley I."/>
            <person name="Horton D.L."/>
            <person name="Alikhan N.F."/>
            <person name="Baker D."/>
            <person name="Gharbi K."/>
            <person name="Hall N."/>
            <person name="Watson M."/>
            <person name="Adriaenssens E.M."/>
            <person name="Foster-Nyarko E."/>
            <person name="Jarju S."/>
            <person name="Secka A."/>
            <person name="Antonio M."/>
            <person name="Oren A."/>
            <person name="Chaudhuri R.R."/>
            <person name="La Ragione R."/>
            <person name="Hildebrand F."/>
            <person name="Pallen M.J."/>
        </authorList>
    </citation>
    <scope>NUCLEOTIDE SEQUENCE</scope>
    <source>
        <strain evidence="5">CHK196-3914</strain>
    </source>
</reference>
<gene>
    <name evidence="5" type="primary">abc-f</name>
    <name evidence="5" type="ORF">H9723_02495</name>
</gene>
<feature type="domain" description="ABC transporter" evidence="4">
    <location>
        <begin position="4"/>
        <end position="213"/>
    </location>
</feature>
<dbReference type="GO" id="GO:0016887">
    <property type="term" value="F:ATP hydrolysis activity"/>
    <property type="evidence" value="ECO:0007669"/>
    <property type="project" value="InterPro"/>
</dbReference>
<dbReference type="PANTHER" id="PTHR42855">
    <property type="entry name" value="ABC TRANSPORTER ATP-BINDING SUBUNIT"/>
    <property type="match status" value="1"/>
</dbReference>
<dbReference type="Proteomes" id="UP000824116">
    <property type="component" value="Unassembled WGS sequence"/>
</dbReference>
<keyword evidence="2" id="KW-0067">ATP-binding</keyword>
<dbReference type="InterPro" id="IPR051309">
    <property type="entry name" value="ABCF_ATPase"/>
</dbReference>
<dbReference type="InterPro" id="IPR003439">
    <property type="entry name" value="ABC_transporter-like_ATP-bd"/>
</dbReference>
<dbReference type="InterPro" id="IPR027417">
    <property type="entry name" value="P-loop_NTPase"/>
</dbReference>
<feature type="domain" description="ABC transporter" evidence="4">
    <location>
        <begin position="310"/>
        <end position="493"/>
    </location>
</feature>
<dbReference type="SMART" id="SM00382">
    <property type="entry name" value="AAA"/>
    <property type="match status" value="2"/>
</dbReference>
<dbReference type="CDD" id="cd03221">
    <property type="entry name" value="ABCF_EF-3"/>
    <property type="match status" value="2"/>
</dbReference>
<feature type="coiled-coil region" evidence="3">
    <location>
        <begin position="263"/>
        <end position="290"/>
    </location>
</feature>
<evidence type="ECO:0000256" key="3">
    <source>
        <dbReference type="SAM" id="Coils"/>
    </source>
</evidence>
<protein>
    <submittedName>
        <fullName evidence="5">ABC-F type ribosomal protection protein</fullName>
    </submittedName>
</protein>
<comment type="caution">
    <text evidence="5">The sequence shown here is derived from an EMBL/GenBank/DDBJ whole genome shotgun (WGS) entry which is preliminary data.</text>
</comment>
<keyword evidence="3" id="KW-0175">Coiled coil</keyword>
<evidence type="ECO:0000313" key="5">
    <source>
        <dbReference type="EMBL" id="HIZ74101.1"/>
    </source>
</evidence>
<keyword evidence="1" id="KW-0547">Nucleotide-binding</keyword>
<dbReference type="NCBIfam" id="NF000355">
    <property type="entry name" value="ribo_prot_ABC_F"/>
    <property type="match status" value="1"/>
</dbReference>
<dbReference type="PROSITE" id="PS50893">
    <property type="entry name" value="ABC_TRANSPORTER_2"/>
    <property type="match status" value="2"/>
</dbReference>
<reference evidence="5" key="2">
    <citation type="submission" date="2021-04" db="EMBL/GenBank/DDBJ databases">
        <authorList>
            <person name="Gilroy R."/>
        </authorList>
    </citation>
    <scope>NUCLEOTIDE SEQUENCE</scope>
    <source>
        <strain evidence="5">CHK196-3914</strain>
    </source>
</reference>
<name>A0A9D2G8C1_9FIRM</name>
<dbReference type="PANTHER" id="PTHR42855:SF2">
    <property type="entry name" value="DRUG RESISTANCE ABC TRANSPORTER,ATP-BINDING PROTEIN"/>
    <property type="match status" value="1"/>
</dbReference>
<accession>A0A9D2G8C1</accession>